<accession>A0A382SRS1</accession>
<dbReference type="InterPro" id="IPR001509">
    <property type="entry name" value="Epimerase_deHydtase"/>
</dbReference>
<comment type="similarity">
    <text evidence="1">Belongs to the NAD(P)-dependent epimerase/dehydratase family.</text>
</comment>
<name>A0A382SRS1_9ZZZZ</name>
<organism evidence="3">
    <name type="scientific">marine metagenome</name>
    <dbReference type="NCBI Taxonomy" id="408172"/>
    <lineage>
        <taxon>unclassified sequences</taxon>
        <taxon>metagenomes</taxon>
        <taxon>ecological metagenomes</taxon>
    </lineage>
</organism>
<dbReference type="InterPro" id="IPR036291">
    <property type="entry name" value="NAD(P)-bd_dom_sf"/>
</dbReference>
<protein>
    <recommendedName>
        <fullName evidence="2">NAD-dependent epimerase/dehydratase domain-containing protein</fullName>
    </recommendedName>
</protein>
<dbReference type="AlphaFoldDB" id="A0A382SRS1"/>
<dbReference type="Pfam" id="PF01370">
    <property type="entry name" value="Epimerase"/>
    <property type="match status" value="1"/>
</dbReference>
<dbReference type="PANTHER" id="PTHR43000">
    <property type="entry name" value="DTDP-D-GLUCOSE 4,6-DEHYDRATASE-RELATED"/>
    <property type="match status" value="1"/>
</dbReference>
<evidence type="ECO:0000256" key="1">
    <source>
        <dbReference type="ARBA" id="ARBA00007637"/>
    </source>
</evidence>
<dbReference type="Gene3D" id="3.40.50.720">
    <property type="entry name" value="NAD(P)-binding Rossmann-like Domain"/>
    <property type="match status" value="1"/>
</dbReference>
<dbReference type="EMBL" id="UINC01131061">
    <property type="protein sequence ID" value="SVD12536.1"/>
    <property type="molecule type" value="Genomic_DNA"/>
</dbReference>
<evidence type="ECO:0000259" key="2">
    <source>
        <dbReference type="Pfam" id="PF01370"/>
    </source>
</evidence>
<feature type="domain" description="NAD-dependent epimerase/dehydratase" evidence="2">
    <location>
        <begin position="3"/>
        <end position="181"/>
    </location>
</feature>
<feature type="non-terminal residue" evidence="3">
    <location>
        <position position="181"/>
    </location>
</feature>
<sequence length="181" mass="20215">MYLVIGSNSFTGSHIVDALLEDPVNQVIGISRSPEYKDVFLPYAKRDNPNFTFIQLDIIRQFKDLQELLERIKPKIVINVAALSEVVLSHDIPKEYFSTNTLGVVGLCDHLRKTGFIHQYVHISSAEIFGSCDSPVDENTGFNPSTPYAVSKASADMFINTLIKNFDFPATIIRSTNVYGP</sequence>
<proteinExistence type="inferred from homology"/>
<gene>
    <name evidence="3" type="ORF">METZ01_LOCUS365390</name>
</gene>
<dbReference type="SUPFAM" id="SSF51735">
    <property type="entry name" value="NAD(P)-binding Rossmann-fold domains"/>
    <property type="match status" value="1"/>
</dbReference>
<reference evidence="3" key="1">
    <citation type="submission" date="2018-05" db="EMBL/GenBank/DDBJ databases">
        <authorList>
            <person name="Lanie J.A."/>
            <person name="Ng W.-L."/>
            <person name="Kazmierczak K.M."/>
            <person name="Andrzejewski T.M."/>
            <person name="Davidsen T.M."/>
            <person name="Wayne K.J."/>
            <person name="Tettelin H."/>
            <person name="Glass J.I."/>
            <person name="Rusch D."/>
            <person name="Podicherti R."/>
            <person name="Tsui H.-C.T."/>
            <person name="Winkler M.E."/>
        </authorList>
    </citation>
    <scope>NUCLEOTIDE SEQUENCE</scope>
</reference>
<evidence type="ECO:0000313" key="3">
    <source>
        <dbReference type="EMBL" id="SVD12536.1"/>
    </source>
</evidence>